<keyword evidence="4" id="KW-1185">Reference proteome</keyword>
<evidence type="ECO:0000256" key="1">
    <source>
        <dbReference type="ARBA" id="ARBA00022723"/>
    </source>
</evidence>
<evidence type="ECO:0000313" key="4">
    <source>
        <dbReference type="Proteomes" id="UP001172708"/>
    </source>
</evidence>
<comment type="caution">
    <text evidence="3">The sequence shown here is derived from an EMBL/GenBank/DDBJ whole genome shotgun (WGS) entry which is preliminary data.</text>
</comment>
<organism evidence="3 4">
    <name type="scientific">Demequina muriae</name>
    <dbReference type="NCBI Taxonomy" id="3051664"/>
    <lineage>
        <taxon>Bacteria</taxon>
        <taxon>Bacillati</taxon>
        <taxon>Actinomycetota</taxon>
        <taxon>Actinomycetes</taxon>
        <taxon>Micrococcales</taxon>
        <taxon>Demequinaceae</taxon>
        <taxon>Demequina</taxon>
    </lineage>
</organism>
<dbReference type="PANTHER" id="PTHR33542:SF5">
    <property type="entry name" value="FERROCHELATASE CHE1"/>
    <property type="match status" value="1"/>
</dbReference>
<keyword evidence="1" id="KW-0479">Metal-binding</keyword>
<dbReference type="PANTHER" id="PTHR33542">
    <property type="entry name" value="SIROHYDROCHLORIN FERROCHELATASE, CHLOROPLASTIC"/>
    <property type="match status" value="1"/>
</dbReference>
<accession>A0ABT8GIZ8</accession>
<dbReference type="SUPFAM" id="SSF53800">
    <property type="entry name" value="Chelatase"/>
    <property type="match status" value="1"/>
</dbReference>
<dbReference type="InterPro" id="IPR002762">
    <property type="entry name" value="CbiX-like"/>
</dbReference>
<reference evidence="3" key="1">
    <citation type="submission" date="2023-06" db="EMBL/GenBank/DDBJ databases">
        <title>Egi l300058.</title>
        <authorList>
            <person name="Gao L."/>
            <person name="Fang B.-Z."/>
            <person name="Li W.-J."/>
        </authorList>
    </citation>
    <scope>NUCLEOTIDE SEQUENCE</scope>
    <source>
        <strain evidence="3">EGI L300058</strain>
    </source>
</reference>
<name>A0ABT8GIZ8_9MICO</name>
<dbReference type="EMBL" id="JAUHQA010000001">
    <property type="protein sequence ID" value="MDN4481400.1"/>
    <property type="molecule type" value="Genomic_DNA"/>
</dbReference>
<dbReference type="Pfam" id="PF01903">
    <property type="entry name" value="CbiX"/>
    <property type="match status" value="2"/>
</dbReference>
<dbReference type="Proteomes" id="UP001172708">
    <property type="component" value="Unassembled WGS sequence"/>
</dbReference>
<dbReference type="Gene3D" id="3.40.50.1400">
    <property type="match status" value="2"/>
</dbReference>
<dbReference type="CDD" id="cd03414">
    <property type="entry name" value="CbiX_SirB_C"/>
    <property type="match status" value="1"/>
</dbReference>
<proteinExistence type="predicted"/>
<sequence length="228" mass="24196">MSAILIGCAHGTRADEGQQTVRDLLDAVRDSMGVEVREAYVDVQDPKIDLVIEGVEPGDGVSAVVVPILLAGGYHVYVDIAEAVEGRTDIRSVGALGPDPRLLEIVRERLDDQGVPHDATVVLAAAGSSDPRSQADTERAAEMLREHWDGPVRIGFAAGTKPSVADAVASARENGEDGVVAVASYLLAPGLFQRRLHEAGADFVTEPLAPHHFLLEIIADRFHDALSA</sequence>
<evidence type="ECO:0000313" key="3">
    <source>
        <dbReference type="EMBL" id="MDN4481400.1"/>
    </source>
</evidence>
<dbReference type="InterPro" id="IPR050963">
    <property type="entry name" value="Sirohydro_Cobaltochel/CbiX"/>
</dbReference>
<evidence type="ECO:0000256" key="2">
    <source>
        <dbReference type="ARBA" id="ARBA00023239"/>
    </source>
</evidence>
<dbReference type="CDD" id="cd03416">
    <property type="entry name" value="CbiX_SirB_N"/>
    <property type="match status" value="1"/>
</dbReference>
<gene>
    <name evidence="3" type="ORF">QQX02_10735</name>
</gene>
<dbReference type="RefSeq" id="WP_301143037.1">
    <property type="nucleotide sequence ID" value="NZ_JAUHQA010000001.1"/>
</dbReference>
<keyword evidence="2" id="KW-0456">Lyase</keyword>
<protein>
    <submittedName>
        <fullName evidence="3">CbiX/SirB N-terminal domain-containing protein</fullName>
    </submittedName>
</protein>